<evidence type="ECO:0000313" key="7">
    <source>
        <dbReference type="EMBL" id="ETN73429.1"/>
    </source>
</evidence>
<feature type="non-terminal residue" evidence="7">
    <location>
        <position position="126"/>
    </location>
</feature>
<dbReference type="InterPro" id="IPR050271">
    <property type="entry name" value="UDP-glycosyltransferase"/>
</dbReference>
<reference evidence="8" key="1">
    <citation type="journal article" date="2014" name="Nat. Genet.">
        <title>Genome of the human hookworm Necator americanus.</title>
        <authorList>
            <person name="Tang Y.T."/>
            <person name="Gao X."/>
            <person name="Rosa B.A."/>
            <person name="Abubucker S."/>
            <person name="Hallsworth-Pepin K."/>
            <person name="Martin J."/>
            <person name="Tyagi R."/>
            <person name="Heizer E."/>
            <person name="Zhang X."/>
            <person name="Bhonagiri-Palsikar V."/>
            <person name="Minx P."/>
            <person name="Warren W.C."/>
            <person name="Wang Q."/>
            <person name="Zhan B."/>
            <person name="Hotez P.J."/>
            <person name="Sternberg P.W."/>
            <person name="Dougall A."/>
            <person name="Gaze S.T."/>
            <person name="Mulvenna J."/>
            <person name="Sotillo J."/>
            <person name="Ranganathan S."/>
            <person name="Rabelo E.M."/>
            <person name="Wilson R.K."/>
            <person name="Felgner P.L."/>
            <person name="Bethony J."/>
            <person name="Hawdon J.M."/>
            <person name="Gasser R.B."/>
            <person name="Loukas A."/>
            <person name="Mitreva M."/>
        </authorList>
    </citation>
    <scope>NUCLEOTIDE SEQUENCE [LARGE SCALE GENOMIC DNA]</scope>
</reference>
<name>W2SUK8_NECAM</name>
<evidence type="ECO:0000256" key="2">
    <source>
        <dbReference type="ARBA" id="ARBA00012544"/>
    </source>
</evidence>
<evidence type="ECO:0000256" key="4">
    <source>
        <dbReference type="ARBA" id="ARBA00022679"/>
    </source>
</evidence>
<organism evidence="7 8">
    <name type="scientific">Necator americanus</name>
    <name type="common">Human hookworm</name>
    <dbReference type="NCBI Taxonomy" id="51031"/>
    <lineage>
        <taxon>Eukaryota</taxon>
        <taxon>Metazoa</taxon>
        <taxon>Ecdysozoa</taxon>
        <taxon>Nematoda</taxon>
        <taxon>Chromadorea</taxon>
        <taxon>Rhabditida</taxon>
        <taxon>Rhabditina</taxon>
        <taxon>Rhabditomorpha</taxon>
        <taxon>Strongyloidea</taxon>
        <taxon>Ancylostomatidae</taxon>
        <taxon>Bunostominae</taxon>
        <taxon>Necator</taxon>
    </lineage>
</organism>
<evidence type="ECO:0000313" key="8">
    <source>
        <dbReference type="Proteomes" id="UP000053676"/>
    </source>
</evidence>
<dbReference type="AlphaFoldDB" id="W2SUK8"/>
<feature type="non-terminal residue" evidence="7">
    <location>
        <position position="1"/>
    </location>
</feature>
<dbReference type="EC" id="2.4.1.17" evidence="2"/>
<comment type="catalytic activity">
    <reaction evidence="6">
        <text>glucuronate acceptor + UDP-alpha-D-glucuronate = acceptor beta-D-glucuronoside + UDP + H(+)</text>
        <dbReference type="Rhea" id="RHEA:21032"/>
        <dbReference type="ChEBI" id="CHEBI:15378"/>
        <dbReference type="ChEBI" id="CHEBI:58052"/>
        <dbReference type="ChEBI" id="CHEBI:58223"/>
        <dbReference type="ChEBI" id="CHEBI:132367"/>
        <dbReference type="ChEBI" id="CHEBI:132368"/>
        <dbReference type="EC" id="2.4.1.17"/>
    </reaction>
</comment>
<dbReference type="KEGG" id="nai:NECAME_18339"/>
<dbReference type="GO" id="GO:0015020">
    <property type="term" value="F:glucuronosyltransferase activity"/>
    <property type="evidence" value="ECO:0007669"/>
    <property type="project" value="UniProtKB-EC"/>
</dbReference>
<dbReference type="PANTHER" id="PTHR48043">
    <property type="entry name" value="EG:EG0003.4 PROTEIN-RELATED"/>
    <property type="match status" value="1"/>
</dbReference>
<proteinExistence type="inferred from homology"/>
<dbReference type="EMBL" id="KI660826">
    <property type="protein sequence ID" value="ETN73429.1"/>
    <property type="molecule type" value="Genomic_DNA"/>
</dbReference>
<evidence type="ECO:0000256" key="5">
    <source>
        <dbReference type="ARBA" id="ARBA00022729"/>
    </source>
</evidence>
<evidence type="ECO:0000256" key="6">
    <source>
        <dbReference type="ARBA" id="ARBA00047475"/>
    </source>
</evidence>
<dbReference type="Pfam" id="PF00201">
    <property type="entry name" value="UDPGT"/>
    <property type="match status" value="1"/>
</dbReference>
<keyword evidence="4" id="KW-0808">Transferase</keyword>
<gene>
    <name evidence="7" type="ORF">NECAME_18339</name>
</gene>
<dbReference type="InterPro" id="IPR002213">
    <property type="entry name" value="UDP_glucos_trans"/>
</dbReference>
<dbReference type="PANTHER" id="PTHR48043:SF145">
    <property type="entry name" value="FI06409P-RELATED"/>
    <property type="match status" value="1"/>
</dbReference>
<evidence type="ECO:0000256" key="1">
    <source>
        <dbReference type="ARBA" id="ARBA00009995"/>
    </source>
</evidence>
<accession>W2SUK8</accession>
<protein>
    <recommendedName>
        <fullName evidence="2">glucuronosyltransferase</fullName>
        <ecNumber evidence="2">2.4.1.17</ecNumber>
    </recommendedName>
</protein>
<dbReference type="SUPFAM" id="SSF53756">
    <property type="entry name" value="UDP-Glycosyltransferase/glycogen phosphorylase"/>
    <property type="match status" value="1"/>
</dbReference>
<keyword evidence="8" id="KW-1185">Reference proteome</keyword>
<comment type="similarity">
    <text evidence="1">Belongs to the UDP-glycosyltransferase family.</text>
</comment>
<dbReference type="OrthoDB" id="5835829at2759"/>
<keyword evidence="3" id="KW-0328">Glycosyltransferase</keyword>
<dbReference type="Proteomes" id="UP000053676">
    <property type="component" value="Unassembled WGS sequence"/>
</dbReference>
<keyword evidence="5" id="KW-0732">Signal</keyword>
<sequence>ILKNKQFLEWVEAEKFDIAFAHMFDVCTVGLVHTAKIPSWIWLNSGSIMDYVAYAVGVPIIPSYVPPMMMDVAGEMNFIERTKSVIGHVLMKVLWKRLVADPETELFRSLIRSDFPDLVDLSSKCP</sequence>
<evidence type="ECO:0000256" key="3">
    <source>
        <dbReference type="ARBA" id="ARBA00022676"/>
    </source>
</evidence>